<feature type="disulfide bond" evidence="7">
    <location>
        <begin position="55"/>
        <end position="64"/>
    </location>
</feature>
<feature type="signal peptide" evidence="8">
    <location>
        <begin position="1"/>
        <end position="20"/>
    </location>
</feature>
<keyword evidence="4" id="KW-0677">Repeat</keyword>
<evidence type="ECO:0000256" key="1">
    <source>
        <dbReference type="ARBA" id="ARBA00022536"/>
    </source>
</evidence>
<keyword evidence="5 7" id="KW-1015">Disulfide bond</keyword>
<keyword evidence="6" id="KW-0325">Glycoprotein</keyword>
<dbReference type="PROSITE" id="PS50026">
    <property type="entry name" value="EGF_3"/>
    <property type="match status" value="1"/>
</dbReference>
<evidence type="ECO:0000256" key="4">
    <source>
        <dbReference type="ARBA" id="ARBA00022737"/>
    </source>
</evidence>
<dbReference type="AlphaFoldDB" id="A0A9X0CFJ2"/>
<dbReference type="InterPro" id="IPR001881">
    <property type="entry name" value="EGF-like_Ca-bd_dom"/>
</dbReference>
<evidence type="ECO:0000256" key="8">
    <source>
        <dbReference type="SAM" id="SignalP"/>
    </source>
</evidence>
<dbReference type="Gene3D" id="2.10.25.10">
    <property type="entry name" value="Laminin"/>
    <property type="match status" value="1"/>
</dbReference>
<keyword evidence="12" id="KW-1185">Reference proteome</keyword>
<dbReference type="Proteomes" id="UP001163046">
    <property type="component" value="Unassembled WGS sequence"/>
</dbReference>
<dbReference type="SUPFAM" id="SSF57196">
    <property type="entry name" value="EGF/Laminin"/>
    <property type="match status" value="1"/>
</dbReference>
<dbReference type="GO" id="GO:0090729">
    <property type="term" value="F:toxin activity"/>
    <property type="evidence" value="ECO:0007669"/>
    <property type="project" value="UniProtKB-KW"/>
</dbReference>
<dbReference type="SMART" id="SM00179">
    <property type="entry name" value="EGF_CA"/>
    <property type="match status" value="1"/>
</dbReference>
<keyword evidence="1 7" id="KW-0245">EGF-like domain</keyword>
<dbReference type="GO" id="GO:0005509">
    <property type="term" value="F:calcium ion binding"/>
    <property type="evidence" value="ECO:0007669"/>
    <property type="project" value="InterPro"/>
</dbReference>
<proteinExistence type="predicted"/>
<feature type="domain" description="ShKT" evidence="10">
    <location>
        <begin position="72"/>
        <end position="111"/>
    </location>
</feature>
<dbReference type="InterPro" id="IPR000742">
    <property type="entry name" value="EGF"/>
</dbReference>
<dbReference type="PROSITE" id="PS00022">
    <property type="entry name" value="EGF_1"/>
    <property type="match status" value="1"/>
</dbReference>
<dbReference type="PROSITE" id="PS51670">
    <property type="entry name" value="SHKT"/>
    <property type="match status" value="2"/>
</dbReference>
<dbReference type="EMBL" id="MU827780">
    <property type="protein sequence ID" value="KAJ7337772.1"/>
    <property type="molecule type" value="Genomic_DNA"/>
</dbReference>
<evidence type="ECO:0000259" key="9">
    <source>
        <dbReference type="PROSITE" id="PS50026"/>
    </source>
</evidence>
<keyword evidence="3 8" id="KW-0732">Signal</keyword>
<dbReference type="Pfam" id="PF01549">
    <property type="entry name" value="ShK"/>
    <property type="match status" value="2"/>
</dbReference>
<dbReference type="Pfam" id="PF00008">
    <property type="entry name" value="EGF"/>
    <property type="match status" value="1"/>
</dbReference>
<name>A0A9X0CFJ2_9CNID</name>
<dbReference type="PROSITE" id="PS01186">
    <property type="entry name" value="EGF_2"/>
    <property type="match status" value="1"/>
</dbReference>
<protein>
    <submittedName>
        <fullName evidence="11">Uncharacterized protein</fullName>
    </submittedName>
</protein>
<dbReference type="SMART" id="SM00181">
    <property type="entry name" value="EGF"/>
    <property type="match status" value="1"/>
</dbReference>
<evidence type="ECO:0000313" key="11">
    <source>
        <dbReference type="EMBL" id="KAJ7337772.1"/>
    </source>
</evidence>
<dbReference type="CDD" id="cd00054">
    <property type="entry name" value="EGF_CA"/>
    <property type="match status" value="1"/>
</dbReference>
<dbReference type="SMART" id="SM00254">
    <property type="entry name" value="ShKT"/>
    <property type="match status" value="2"/>
</dbReference>
<organism evidence="11 12">
    <name type="scientific">Desmophyllum pertusum</name>
    <dbReference type="NCBI Taxonomy" id="174260"/>
    <lineage>
        <taxon>Eukaryota</taxon>
        <taxon>Metazoa</taxon>
        <taxon>Cnidaria</taxon>
        <taxon>Anthozoa</taxon>
        <taxon>Hexacorallia</taxon>
        <taxon>Scleractinia</taxon>
        <taxon>Caryophylliina</taxon>
        <taxon>Caryophylliidae</taxon>
        <taxon>Desmophyllum</taxon>
    </lineage>
</organism>
<feature type="domain" description="ShKT" evidence="10">
    <location>
        <begin position="113"/>
        <end position="146"/>
    </location>
</feature>
<evidence type="ECO:0000259" key="10">
    <source>
        <dbReference type="PROSITE" id="PS51670"/>
    </source>
</evidence>
<evidence type="ECO:0000256" key="2">
    <source>
        <dbReference type="ARBA" id="ARBA00022656"/>
    </source>
</evidence>
<evidence type="ECO:0000256" key="7">
    <source>
        <dbReference type="PROSITE-ProRule" id="PRU00076"/>
    </source>
</evidence>
<reference evidence="11" key="1">
    <citation type="submission" date="2023-01" db="EMBL/GenBank/DDBJ databases">
        <title>Genome assembly of the deep-sea coral Lophelia pertusa.</title>
        <authorList>
            <person name="Herrera S."/>
            <person name="Cordes E."/>
        </authorList>
    </citation>
    <scope>NUCLEOTIDE SEQUENCE</scope>
    <source>
        <strain evidence="11">USNM1676648</strain>
        <tissue evidence="11">Polyp</tissue>
    </source>
</reference>
<feature type="chain" id="PRO_5040995979" evidence="8">
    <location>
        <begin position="21"/>
        <end position="146"/>
    </location>
</feature>
<gene>
    <name evidence="11" type="ORF">OS493_007927</name>
</gene>
<keyword evidence="2" id="KW-0800">Toxin</keyword>
<sequence length="146" mass="16401">MNRLTIVIAFAIVGQFQATAKGPPIVLKDISPCFESPCENNGQCRKTPEGYYCQCPEGYGGKRCENSKWTQCVDSNPEQCPRWANKGECSTNPIWMLKNCEKSCGVRNCTCGCTEEDKNCVEWAKRGECQKNPAYMLRSCRRSCGF</sequence>
<dbReference type="OrthoDB" id="5990302at2759"/>
<accession>A0A9X0CFJ2</accession>
<dbReference type="Gene3D" id="1.10.10.1940">
    <property type="match status" value="1"/>
</dbReference>
<evidence type="ECO:0000256" key="3">
    <source>
        <dbReference type="ARBA" id="ARBA00022729"/>
    </source>
</evidence>
<comment type="caution">
    <text evidence="7">Lacks conserved residue(s) required for the propagation of feature annotation.</text>
</comment>
<dbReference type="InterPro" id="IPR003582">
    <property type="entry name" value="ShKT_dom"/>
</dbReference>
<evidence type="ECO:0000256" key="5">
    <source>
        <dbReference type="ARBA" id="ARBA00023157"/>
    </source>
</evidence>
<feature type="domain" description="EGF-like" evidence="9">
    <location>
        <begin position="29"/>
        <end position="65"/>
    </location>
</feature>
<evidence type="ECO:0000313" key="12">
    <source>
        <dbReference type="Proteomes" id="UP001163046"/>
    </source>
</evidence>
<dbReference type="FunFam" id="2.10.25.10:FF:000255">
    <property type="entry name" value="Sushi, nidogen and EGF-like domains 1"/>
    <property type="match status" value="1"/>
</dbReference>
<evidence type="ECO:0000256" key="6">
    <source>
        <dbReference type="ARBA" id="ARBA00023180"/>
    </source>
</evidence>
<comment type="caution">
    <text evidence="11">The sequence shown here is derived from an EMBL/GenBank/DDBJ whole genome shotgun (WGS) entry which is preliminary data.</text>
</comment>